<keyword evidence="2" id="KW-1185">Reference proteome</keyword>
<gene>
    <name evidence="1" type="ORF">O181_006387</name>
</gene>
<dbReference type="AlphaFoldDB" id="A0A9Q3BJY8"/>
<proteinExistence type="predicted"/>
<protein>
    <submittedName>
        <fullName evidence="1">Uncharacterized protein</fullName>
    </submittedName>
</protein>
<comment type="caution">
    <text evidence="1">The sequence shown here is derived from an EMBL/GenBank/DDBJ whole genome shotgun (WGS) entry which is preliminary data.</text>
</comment>
<accession>A0A9Q3BJY8</accession>
<sequence>MDSSMSFPLQKLLNTMDLLKKKISRFYRRQHAYSITPTCQKPTGKKQSEWLRSLATLSLLHPGIIRVLSHFEEAHLLGSKTSGSSAAKPPSLFRKVTGNGILDLLEKKESPLVLRTTTPHIVSLEP</sequence>
<organism evidence="1 2">
    <name type="scientific">Austropuccinia psidii MF-1</name>
    <dbReference type="NCBI Taxonomy" id="1389203"/>
    <lineage>
        <taxon>Eukaryota</taxon>
        <taxon>Fungi</taxon>
        <taxon>Dikarya</taxon>
        <taxon>Basidiomycota</taxon>
        <taxon>Pucciniomycotina</taxon>
        <taxon>Pucciniomycetes</taxon>
        <taxon>Pucciniales</taxon>
        <taxon>Sphaerophragmiaceae</taxon>
        <taxon>Austropuccinia</taxon>
    </lineage>
</organism>
<evidence type="ECO:0000313" key="1">
    <source>
        <dbReference type="EMBL" id="MBW0466672.1"/>
    </source>
</evidence>
<evidence type="ECO:0000313" key="2">
    <source>
        <dbReference type="Proteomes" id="UP000765509"/>
    </source>
</evidence>
<dbReference type="Proteomes" id="UP000765509">
    <property type="component" value="Unassembled WGS sequence"/>
</dbReference>
<name>A0A9Q3BJY8_9BASI</name>
<dbReference type="EMBL" id="AVOT02001366">
    <property type="protein sequence ID" value="MBW0466672.1"/>
    <property type="molecule type" value="Genomic_DNA"/>
</dbReference>
<reference evidence="1" key="1">
    <citation type="submission" date="2021-03" db="EMBL/GenBank/DDBJ databases">
        <title>Draft genome sequence of rust myrtle Austropuccinia psidii MF-1, a brazilian biotype.</title>
        <authorList>
            <person name="Quecine M.C."/>
            <person name="Pachon D.M.R."/>
            <person name="Bonatelli M.L."/>
            <person name="Correr F.H."/>
            <person name="Franceschini L.M."/>
            <person name="Leite T.F."/>
            <person name="Margarido G.R.A."/>
            <person name="Almeida C.A."/>
            <person name="Ferrarezi J.A."/>
            <person name="Labate C.A."/>
        </authorList>
    </citation>
    <scope>NUCLEOTIDE SEQUENCE</scope>
    <source>
        <strain evidence="1">MF-1</strain>
    </source>
</reference>